<dbReference type="AlphaFoldDB" id="A0A4Y7KNK6"/>
<sequence length="35" mass="4113">MQLWTSLRVSTGKCARNSGSQFLHELWTGYFTYEN</sequence>
<dbReference type="Gramene" id="RZC74924">
    <property type="protein sequence ID" value="RZC74924"/>
    <property type="gene ID" value="C5167_050401"/>
</dbReference>
<evidence type="ECO:0000313" key="2">
    <source>
        <dbReference type="Proteomes" id="UP000316621"/>
    </source>
</evidence>
<protein>
    <submittedName>
        <fullName evidence="1">Uncharacterized protein</fullName>
    </submittedName>
</protein>
<evidence type="ECO:0000313" key="1">
    <source>
        <dbReference type="EMBL" id="RZC74924.1"/>
    </source>
</evidence>
<dbReference type="Proteomes" id="UP000316621">
    <property type="component" value="Chromosome 8"/>
</dbReference>
<keyword evidence="2" id="KW-1185">Reference proteome</keyword>
<organism evidence="1 2">
    <name type="scientific">Papaver somniferum</name>
    <name type="common">Opium poppy</name>
    <dbReference type="NCBI Taxonomy" id="3469"/>
    <lineage>
        <taxon>Eukaryota</taxon>
        <taxon>Viridiplantae</taxon>
        <taxon>Streptophyta</taxon>
        <taxon>Embryophyta</taxon>
        <taxon>Tracheophyta</taxon>
        <taxon>Spermatophyta</taxon>
        <taxon>Magnoliopsida</taxon>
        <taxon>Ranunculales</taxon>
        <taxon>Papaveraceae</taxon>
        <taxon>Papaveroideae</taxon>
        <taxon>Papaver</taxon>
    </lineage>
</organism>
<reference evidence="1 2" key="1">
    <citation type="journal article" date="2018" name="Science">
        <title>The opium poppy genome and morphinan production.</title>
        <authorList>
            <person name="Guo L."/>
            <person name="Winzer T."/>
            <person name="Yang X."/>
            <person name="Li Y."/>
            <person name="Ning Z."/>
            <person name="He Z."/>
            <person name="Teodor R."/>
            <person name="Lu Y."/>
            <person name="Bowser T.A."/>
            <person name="Graham I.A."/>
            <person name="Ye K."/>
        </authorList>
    </citation>
    <scope>NUCLEOTIDE SEQUENCE [LARGE SCALE GENOMIC DNA]</scope>
    <source>
        <strain evidence="2">cv. HN1</strain>
        <tissue evidence="1">Leaves</tissue>
    </source>
</reference>
<proteinExistence type="predicted"/>
<dbReference type="EMBL" id="CM010722">
    <property type="protein sequence ID" value="RZC74924.1"/>
    <property type="molecule type" value="Genomic_DNA"/>
</dbReference>
<gene>
    <name evidence="1" type="ORF">C5167_050401</name>
</gene>
<accession>A0A4Y7KNK6</accession>
<name>A0A4Y7KNK6_PAPSO</name>